<gene>
    <name evidence="1" type="ORF">RSOLAG1IB_11011</name>
</gene>
<accession>A0A0B7G6A3</accession>
<dbReference type="EMBL" id="LN679195">
    <property type="protein sequence ID" value="CEL64027.1"/>
    <property type="molecule type" value="Genomic_DNA"/>
</dbReference>
<evidence type="ECO:0000313" key="1">
    <source>
        <dbReference type="EMBL" id="CEL64027.1"/>
    </source>
</evidence>
<dbReference type="AlphaFoldDB" id="A0A0B7G6A3"/>
<proteinExistence type="predicted"/>
<sequence length="100" mass="11613">MVLISFYLSSRDSRCLRLLFVIKCPQLPQPYSTRTERFVSHLIFSCLSLTAVDSLFSLYYLGTVSCRDHTVRALSDSLFSLYYLAVPDPYIYIYTHRPSL</sequence>
<dbReference type="Proteomes" id="UP000059188">
    <property type="component" value="Unassembled WGS sequence"/>
</dbReference>
<evidence type="ECO:0000313" key="2">
    <source>
        <dbReference type="Proteomes" id="UP000059188"/>
    </source>
</evidence>
<organism evidence="1 2">
    <name type="scientific">Thanatephorus cucumeris (strain AG1-IB / isolate 7/3/14)</name>
    <name type="common">Lettuce bottom rot fungus</name>
    <name type="synonym">Rhizoctonia solani</name>
    <dbReference type="NCBI Taxonomy" id="1108050"/>
    <lineage>
        <taxon>Eukaryota</taxon>
        <taxon>Fungi</taxon>
        <taxon>Dikarya</taxon>
        <taxon>Basidiomycota</taxon>
        <taxon>Agaricomycotina</taxon>
        <taxon>Agaricomycetes</taxon>
        <taxon>Cantharellales</taxon>
        <taxon>Ceratobasidiaceae</taxon>
        <taxon>Rhizoctonia</taxon>
        <taxon>Rhizoctonia solani AG-1</taxon>
    </lineage>
</organism>
<reference evidence="1 2" key="1">
    <citation type="submission" date="2014-11" db="EMBL/GenBank/DDBJ databases">
        <authorList>
            <person name="Wibberg Daniel"/>
        </authorList>
    </citation>
    <scope>NUCLEOTIDE SEQUENCE [LARGE SCALE GENOMIC DNA]</scope>
    <source>
        <strain evidence="1">Rhizoctonia solani AG1-IB 7/3/14</strain>
    </source>
</reference>
<name>A0A0B7G6A3_THACB</name>
<keyword evidence="2" id="KW-1185">Reference proteome</keyword>
<protein>
    <submittedName>
        <fullName evidence="1">Uncharacterized protein</fullName>
    </submittedName>
</protein>